<keyword evidence="1 6" id="KW-0963">Cytoplasm</keyword>
<protein>
    <recommendedName>
        <fullName evidence="6">Ribosomal RNA small subunit methyltransferase G</fullName>
        <ecNumber evidence="6">2.1.1.170</ecNumber>
    </recommendedName>
    <alternativeName>
        <fullName evidence="6">16S rRNA 7-methylguanosine methyltransferase</fullName>
        <shortName evidence="6">16S rRNA m7G methyltransferase</shortName>
    </alternativeName>
</protein>
<keyword evidence="5 6" id="KW-0949">S-adenosyl-L-methionine</keyword>
<evidence type="ECO:0000256" key="4">
    <source>
        <dbReference type="ARBA" id="ARBA00022679"/>
    </source>
</evidence>
<dbReference type="NCBIfam" id="TIGR00138">
    <property type="entry name" value="rsmG_gidB"/>
    <property type="match status" value="1"/>
</dbReference>
<dbReference type="EC" id="2.1.1.170" evidence="6"/>
<comment type="catalytic activity">
    <reaction evidence="6">
        <text>guanosine(527) in 16S rRNA + S-adenosyl-L-methionine = N(7)-methylguanosine(527) in 16S rRNA + S-adenosyl-L-homocysteine</text>
        <dbReference type="Rhea" id="RHEA:42732"/>
        <dbReference type="Rhea" id="RHEA-COMP:10209"/>
        <dbReference type="Rhea" id="RHEA-COMP:10210"/>
        <dbReference type="ChEBI" id="CHEBI:57856"/>
        <dbReference type="ChEBI" id="CHEBI:59789"/>
        <dbReference type="ChEBI" id="CHEBI:74269"/>
        <dbReference type="ChEBI" id="CHEBI:74480"/>
        <dbReference type="EC" id="2.1.1.170"/>
    </reaction>
</comment>
<gene>
    <name evidence="6" type="primary">rsmG</name>
    <name evidence="7" type="ORF">BECKLFY1418B_GA0070995_10458</name>
</gene>
<evidence type="ECO:0000256" key="3">
    <source>
        <dbReference type="ARBA" id="ARBA00022603"/>
    </source>
</evidence>
<dbReference type="Gene3D" id="3.40.50.150">
    <property type="entry name" value="Vaccinia Virus protein VP39"/>
    <property type="match status" value="1"/>
</dbReference>
<name>A0A450ULH0_9GAMM</name>
<dbReference type="PANTHER" id="PTHR31760:SF0">
    <property type="entry name" value="S-ADENOSYL-L-METHIONINE-DEPENDENT METHYLTRANSFERASES SUPERFAMILY PROTEIN"/>
    <property type="match status" value="1"/>
</dbReference>
<dbReference type="PANTHER" id="PTHR31760">
    <property type="entry name" value="S-ADENOSYL-L-METHIONINE-DEPENDENT METHYLTRANSFERASES SUPERFAMILY PROTEIN"/>
    <property type="match status" value="1"/>
</dbReference>
<dbReference type="SUPFAM" id="SSF53335">
    <property type="entry name" value="S-adenosyl-L-methionine-dependent methyltransferases"/>
    <property type="match status" value="1"/>
</dbReference>
<dbReference type="InterPro" id="IPR029063">
    <property type="entry name" value="SAM-dependent_MTases_sf"/>
</dbReference>
<feature type="binding site" evidence="6">
    <location>
        <begin position="133"/>
        <end position="134"/>
    </location>
    <ligand>
        <name>S-adenosyl-L-methionine</name>
        <dbReference type="ChEBI" id="CHEBI:59789"/>
    </ligand>
</feature>
<comment type="similarity">
    <text evidence="6">Belongs to the methyltransferase superfamily. RNA methyltransferase RsmG family.</text>
</comment>
<keyword evidence="2 6" id="KW-0698">rRNA processing</keyword>
<accession>A0A450ULH0</accession>
<feature type="binding site" evidence="6">
    <location>
        <position position="87"/>
    </location>
    <ligand>
        <name>S-adenosyl-L-methionine</name>
        <dbReference type="ChEBI" id="CHEBI:59789"/>
    </ligand>
</feature>
<evidence type="ECO:0000256" key="1">
    <source>
        <dbReference type="ARBA" id="ARBA00022490"/>
    </source>
</evidence>
<dbReference type="InterPro" id="IPR003682">
    <property type="entry name" value="rRNA_ssu_MeTfrase_G"/>
</dbReference>
<dbReference type="PIRSF" id="PIRSF003078">
    <property type="entry name" value="GidB"/>
    <property type="match status" value="1"/>
</dbReference>
<organism evidence="7">
    <name type="scientific">Candidatus Kentrum sp. LFY</name>
    <dbReference type="NCBI Taxonomy" id="2126342"/>
    <lineage>
        <taxon>Bacteria</taxon>
        <taxon>Pseudomonadati</taxon>
        <taxon>Pseudomonadota</taxon>
        <taxon>Gammaproteobacteria</taxon>
        <taxon>Candidatus Kentrum</taxon>
    </lineage>
</organism>
<comment type="caution">
    <text evidence="6">Lacks conserved residue(s) required for the propagation of feature annotation.</text>
</comment>
<reference evidence="7" key="1">
    <citation type="submission" date="2019-02" db="EMBL/GenBank/DDBJ databases">
        <authorList>
            <person name="Gruber-Vodicka R. H."/>
            <person name="Seah K. B. B."/>
        </authorList>
    </citation>
    <scope>NUCLEOTIDE SEQUENCE</scope>
    <source>
        <strain evidence="7">BECK_M7</strain>
    </source>
</reference>
<dbReference type="GO" id="GO:0070043">
    <property type="term" value="F:rRNA (guanine-N7-)-methyltransferase activity"/>
    <property type="evidence" value="ECO:0007669"/>
    <property type="project" value="UniProtKB-UniRule"/>
</dbReference>
<proteinExistence type="inferred from homology"/>
<comment type="subcellular location">
    <subcellularLocation>
        <location evidence="6">Cytoplasm</location>
    </subcellularLocation>
</comment>
<comment type="function">
    <text evidence="6">Specifically methylates the N7 position of guanine in position 527 of 16S rRNA.</text>
</comment>
<feature type="binding site" evidence="6">
    <location>
        <position position="148"/>
    </location>
    <ligand>
        <name>S-adenosyl-L-methionine</name>
        <dbReference type="ChEBI" id="CHEBI:59789"/>
    </ligand>
</feature>
<evidence type="ECO:0000256" key="6">
    <source>
        <dbReference type="HAMAP-Rule" id="MF_00074"/>
    </source>
</evidence>
<dbReference type="AlphaFoldDB" id="A0A450ULH0"/>
<dbReference type="GO" id="GO:0005829">
    <property type="term" value="C:cytosol"/>
    <property type="evidence" value="ECO:0007669"/>
    <property type="project" value="TreeGrafter"/>
</dbReference>
<dbReference type="HAMAP" id="MF_00074">
    <property type="entry name" value="16SrRNA_methyltr_G"/>
    <property type="match status" value="1"/>
</dbReference>
<dbReference type="CDD" id="cd02440">
    <property type="entry name" value="AdoMet_MTases"/>
    <property type="match status" value="1"/>
</dbReference>
<evidence type="ECO:0000256" key="2">
    <source>
        <dbReference type="ARBA" id="ARBA00022552"/>
    </source>
</evidence>
<dbReference type="EMBL" id="CAADFF010000045">
    <property type="protein sequence ID" value="VFJ93367.1"/>
    <property type="molecule type" value="Genomic_DNA"/>
</dbReference>
<evidence type="ECO:0000256" key="5">
    <source>
        <dbReference type="ARBA" id="ARBA00022691"/>
    </source>
</evidence>
<dbReference type="Pfam" id="PF02527">
    <property type="entry name" value="GidB"/>
    <property type="match status" value="1"/>
</dbReference>
<keyword evidence="4 6" id="KW-0808">Transferase</keyword>
<evidence type="ECO:0000313" key="7">
    <source>
        <dbReference type="EMBL" id="VFJ93367.1"/>
    </source>
</evidence>
<feature type="binding site" evidence="6">
    <location>
        <position position="82"/>
    </location>
    <ligand>
        <name>S-adenosyl-L-methionine</name>
        <dbReference type="ChEBI" id="CHEBI:59789"/>
    </ligand>
</feature>
<sequence length="255" mass="28053">MDRIITTNEPLQSVRQCLGQTSFAPEEETCHALVRYVGLLARWNRAYNLTSVRDPVEMVQRHVLDCLVVAPYIRGTRLLDLGTGAGLPGVVLAIARPDVHCVLLDGNGKKTRFCTQVVTELRLPNVEVVHMRAEKYAPESPFTTVTARAFGPLSVLRGHAARLLAQGGRLLAMKGTMKEIMKEIDGIGGLGRSVPETTRRILARPRSVDSPRGYDRFSEAATFHGIRVVALEVPGLAAERHLVIIEQLSQSESLQ</sequence>
<keyword evidence="3 6" id="KW-0489">Methyltransferase</keyword>